<dbReference type="SUPFAM" id="SSF75005">
    <property type="entry name" value="Arabinanase/levansucrase/invertase"/>
    <property type="match status" value="1"/>
</dbReference>
<keyword evidence="3 5" id="KW-0378">Hydrolase</keyword>
<dbReference type="SUPFAM" id="SSF49899">
    <property type="entry name" value="Concanavalin A-like lectins/glucanases"/>
    <property type="match status" value="1"/>
</dbReference>
<dbReference type="InterPro" id="IPR018053">
    <property type="entry name" value="Glyco_hydro_32_AS"/>
</dbReference>
<dbReference type="eggNOG" id="COG1621">
    <property type="taxonomic scope" value="Bacteria"/>
</dbReference>
<dbReference type="RefSeq" id="WP_013708213.1">
    <property type="nucleotide sequence ID" value="NC_015389.1"/>
</dbReference>
<dbReference type="InterPro" id="IPR013148">
    <property type="entry name" value="Glyco_hydro_32_N"/>
</dbReference>
<feature type="domain" description="Glycosyl hydrolase family 32 N-terminal" evidence="6">
    <location>
        <begin position="212"/>
        <end position="393"/>
    </location>
</feature>
<dbReference type="GO" id="GO:0004564">
    <property type="term" value="F:beta-fructofuranosidase activity"/>
    <property type="evidence" value="ECO:0007669"/>
    <property type="project" value="UniProtKB-EC"/>
</dbReference>
<dbReference type="Pfam" id="PF00251">
    <property type="entry name" value="Glyco_hydro_32N"/>
    <property type="match status" value="2"/>
</dbReference>
<dbReference type="InterPro" id="IPR013189">
    <property type="entry name" value="Glyco_hydro_32_C"/>
</dbReference>
<reference evidence="9" key="1">
    <citation type="journal article" date="2013" name="Stand. Genomic Sci.">
        <title>Complete genome sequence of Coriobacterium glomerans type strain (PW2(T)) from the midgut of Pyrrhocoris apterus L. (red soldier bug).</title>
        <authorList>
            <person name="Stackebrandt E."/>
            <person name="Zeytun A."/>
            <person name="Lapidus A."/>
            <person name="Nolan M."/>
            <person name="Lucas S."/>
            <person name="Hammon N."/>
            <person name="Deshpande S."/>
            <person name="Cheng J.F."/>
            <person name="Tapia R."/>
            <person name="Goodwin L.A."/>
            <person name="Pitluck S."/>
            <person name="Liolios K."/>
            <person name="Pagani I."/>
            <person name="Ivanova N."/>
            <person name="Mavromatis K."/>
            <person name="Mikhailova N."/>
            <person name="Huntemann M."/>
            <person name="Pati A."/>
            <person name="Chen A."/>
            <person name="Palaniappan K."/>
            <person name="Chang Y.J."/>
            <person name="Land M."/>
            <person name="Hauser L."/>
            <person name="Rohde M."/>
            <person name="Pukall R."/>
            <person name="Goker M."/>
            <person name="Detter J.C."/>
            <person name="Woyke T."/>
            <person name="Bristow J."/>
            <person name="Eisen J.A."/>
            <person name="Markowitz V."/>
            <person name="Hugenholtz P."/>
            <person name="Kyrpides N.C."/>
            <person name="Klenk H.P."/>
        </authorList>
    </citation>
    <scope>NUCLEOTIDE SEQUENCE</scope>
    <source>
        <strain evidence="9">ATCC 49209 / DSM 20642 / JCM 10262 / PW2</strain>
    </source>
</reference>
<name>F2NA76_CORGP</name>
<dbReference type="EC" id="3.2.1.26" evidence="2"/>
<accession>F2NA76</accession>
<sequence length="528" mass="59379">MSNPLQRELTRLVRRTELDFERRGHGRFGQRFHLMPPVGWLNDPNGLCQKDGIFHAYFQYAPFDARGGLKFWGHSTSRDLLTWDYDRAVLLPDEPFDCHGVYSGSAIVSDDRISVLYTGNVKRDSSDASFDYVSAGRDAATVLVESADGTHFGSKRVVLSGEDYPGDLTCHVRDPKIWRENDRFLMVLGARRRTGCSVREDSGRHDARSKERSDRGEVLVYESRDLRIWTLINRITSAERLGYMWECPDCFTLPCESPRPDRPVRVPDEIPSATSPSAARGASITLLSFCPQGLAGEPWDRRNRYQSGYARLRGGIAGTCEVADFELWDAGFDFYAAQTFQTRDDRRILIGWMGMADVDSYGNDPTVADGWQHCFSLPREIHATSSGRVLQRPVRELDALHGRSSTATGSMRTGVSAAFDVEISRISKQFSALLHGELQLSWKQAEAGLPTRFEMRFVDPARSSAGCGRKLRWEPLENLASVRIVADTSSVEVFVNDGELVMSTRCYPRERSLSVSSADSIIRYREIG</sequence>
<dbReference type="STRING" id="700015.Corgl_0351"/>
<dbReference type="InterPro" id="IPR013320">
    <property type="entry name" value="ConA-like_dom_sf"/>
</dbReference>
<dbReference type="PANTHER" id="PTHR43101:SF1">
    <property type="entry name" value="BETA-FRUCTOSIDASE"/>
    <property type="match status" value="1"/>
</dbReference>
<evidence type="ECO:0000256" key="2">
    <source>
        <dbReference type="ARBA" id="ARBA00012758"/>
    </source>
</evidence>
<dbReference type="Gene3D" id="2.60.120.560">
    <property type="entry name" value="Exo-inulinase, domain 1"/>
    <property type="match status" value="1"/>
</dbReference>
<evidence type="ECO:0000259" key="7">
    <source>
        <dbReference type="Pfam" id="PF08244"/>
    </source>
</evidence>
<feature type="domain" description="Glycosyl hydrolase family 32 C-terminal" evidence="7">
    <location>
        <begin position="474"/>
        <end position="515"/>
    </location>
</feature>
<dbReference type="InterPro" id="IPR001362">
    <property type="entry name" value="Glyco_hydro_32"/>
</dbReference>
<feature type="domain" description="Glycosyl hydrolase family 32 N-terminal" evidence="6">
    <location>
        <begin position="33"/>
        <end position="193"/>
    </location>
</feature>
<evidence type="ECO:0000256" key="3">
    <source>
        <dbReference type="ARBA" id="ARBA00022801"/>
    </source>
</evidence>
<evidence type="ECO:0000313" key="9">
    <source>
        <dbReference type="Proteomes" id="UP000006851"/>
    </source>
</evidence>
<dbReference type="HOGENOM" id="CLU_001528_7_1_11"/>
<dbReference type="InterPro" id="IPR051214">
    <property type="entry name" value="GH32_Enzymes"/>
</dbReference>
<evidence type="ECO:0000256" key="5">
    <source>
        <dbReference type="RuleBase" id="RU362110"/>
    </source>
</evidence>
<dbReference type="PANTHER" id="PTHR43101">
    <property type="entry name" value="BETA-FRUCTOSIDASE"/>
    <property type="match status" value="1"/>
</dbReference>
<evidence type="ECO:0000256" key="1">
    <source>
        <dbReference type="ARBA" id="ARBA00009902"/>
    </source>
</evidence>
<dbReference type="InterPro" id="IPR023296">
    <property type="entry name" value="Glyco_hydro_beta-prop_sf"/>
</dbReference>
<evidence type="ECO:0000256" key="4">
    <source>
        <dbReference type="ARBA" id="ARBA00023295"/>
    </source>
</evidence>
<keyword evidence="4 5" id="KW-0326">Glycosidase</keyword>
<dbReference type="Gene3D" id="2.115.10.20">
    <property type="entry name" value="Glycosyl hydrolase domain, family 43"/>
    <property type="match status" value="1"/>
</dbReference>
<proteinExistence type="inferred from homology"/>
<protein>
    <recommendedName>
        <fullName evidence="2">beta-fructofuranosidase</fullName>
        <ecNumber evidence="2">3.2.1.26</ecNumber>
    </recommendedName>
</protein>
<keyword evidence="9" id="KW-1185">Reference proteome</keyword>
<dbReference type="SMART" id="SM00640">
    <property type="entry name" value="Glyco_32"/>
    <property type="match status" value="1"/>
</dbReference>
<dbReference type="GO" id="GO:0005975">
    <property type="term" value="P:carbohydrate metabolic process"/>
    <property type="evidence" value="ECO:0007669"/>
    <property type="project" value="InterPro"/>
</dbReference>
<evidence type="ECO:0000259" key="6">
    <source>
        <dbReference type="Pfam" id="PF00251"/>
    </source>
</evidence>
<gene>
    <name evidence="8" type="ordered locus">Corgl_0351</name>
</gene>
<dbReference type="EMBL" id="CP002628">
    <property type="protein sequence ID" value="AEB06470.1"/>
    <property type="molecule type" value="Genomic_DNA"/>
</dbReference>
<dbReference type="KEGG" id="cgo:Corgl_0351"/>
<evidence type="ECO:0000313" key="8">
    <source>
        <dbReference type="EMBL" id="AEB06470.1"/>
    </source>
</evidence>
<dbReference type="Pfam" id="PF08244">
    <property type="entry name" value="Glyco_hydro_32C"/>
    <property type="match status" value="1"/>
</dbReference>
<organism evidence="8 9">
    <name type="scientific">Coriobacterium glomerans (strain ATCC 49209 / DSM 20642 / JCM 10262 / PW2)</name>
    <dbReference type="NCBI Taxonomy" id="700015"/>
    <lineage>
        <taxon>Bacteria</taxon>
        <taxon>Bacillati</taxon>
        <taxon>Actinomycetota</taxon>
        <taxon>Coriobacteriia</taxon>
        <taxon>Coriobacteriales</taxon>
        <taxon>Coriobacteriaceae</taxon>
        <taxon>Coriobacterium</taxon>
    </lineage>
</organism>
<dbReference type="Proteomes" id="UP000006851">
    <property type="component" value="Chromosome"/>
</dbReference>
<dbReference type="AlphaFoldDB" id="F2NA76"/>
<comment type="similarity">
    <text evidence="1 5">Belongs to the glycosyl hydrolase 32 family.</text>
</comment>
<dbReference type="PROSITE" id="PS00609">
    <property type="entry name" value="GLYCOSYL_HYDROL_F32"/>
    <property type="match status" value="1"/>
</dbReference>
<dbReference type="CDD" id="cd18623">
    <property type="entry name" value="GH32_ScrB-like"/>
    <property type="match status" value="1"/>
</dbReference>
<dbReference type="OrthoDB" id="9776657at2"/>